<organism evidence="1 2">
    <name type="scientific">Iris pallida</name>
    <name type="common">Sweet iris</name>
    <dbReference type="NCBI Taxonomy" id="29817"/>
    <lineage>
        <taxon>Eukaryota</taxon>
        <taxon>Viridiplantae</taxon>
        <taxon>Streptophyta</taxon>
        <taxon>Embryophyta</taxon>
        <taxon>Tracheophyta</taxon>
        <taxon>Spermatophyta</taxon>
        <taxon>Magnoliopsida</taxon>
        <taxon>Liliopsida</taxon>
        <taxon>Asparagales</taxon>
        <taxon>Iridaceae</taxon>
        <taxon>Iridoideae</taxon>
        <taxon>Irideae</taxon>
        <taxon>Iris</taxon>
    </lineage>
</organism>
<name>A0AAX6I9V6_IRIPA</name>
<comment type="caution">
    <text evidence="1">The sequence shown here is derived from an EMBL/GenBank/DDBJ whole genome shotgun (WGS) entry which is preliminary data.</text>
</comment>
<sequence length="64" mass="7344">MMVVLFVSMSKELQTMPKPSLLPTRENTTTVNLLRKVAAISQAVPLLLLQLQQQMLYRYKHSTL</sequence>
<reference evidence="1" key="1">
    <citation type="journal article" date="2023" name="GigaByte">
        <title>Genome assembly of the bearded iris, Iris pallida Lam.</title>
        <authorList>
            <person name="Bruccoleri R.E."/>
            <person name="Oakeley E.J."/>
            <person name="Faust A.M.E."/>
            <person name="Altorfer M."/>
            <person name="Dessus-Babus S."/>
            <person name="Burckhardt D."/>
            <person name="Oertli M."/>
            <person name="Naumann U."/>
            <person name="Petersen F."/>
            <person name="Wong J."/>
        </authorList>
    </citation>
    <scope>NUCLEOTIDE SEQUENCE</scope>
    <source>
        <strain evidence="1">GSM-AAB239-AS_SAM_17_03QT</strain>
    </source>
</reference>
<proteinExistence type="predicted"/>
<keyword evidence="2" id="KW-1185">Reference proteome</keyword>
<evidence type="ECO:0000313" key="2">
    <source>
        <dbReference type="Proteomes" id="UP001140949"/>
    </source>
</evidence>
<gene>
    <name evidence="1" type="ORF">M6B38_266915</name>
</gene>
<evidence type="ECO:0000313" key="1">
    <source>
        <dbReference type="EMBL" id="KAJ6849801.1"/>
    </source>
</evidence>
<reference evidence="1" key="2">
    <citation type="submission" date="2023-04" db="EMBL/GenBank/DDBJ databases">
        <authorList>
            <person name="Bruccoleri R.E."/>
            <person name="Oakeley E.J."/>
            <person name="Faust A.-M."/>
            <person name="Dessus-Babus S."/>
            <person name="Altorfer M."/>
            <person name="Burckhardt D."/>
            <person name="Oertli M."/>
            <person name="Naumann U."/>
            <person name="Petersen F."/>
            <person name="Wong J."/>
        </authorList>
    </citation>
    <scope>NUCLEOTIDE SEQUENCE</scope>
    <source>
        <strain evidence="1">GSM-AAB239-AS_SAM_17_03QT</strain>
        <tissue evidence="1">Leaf</tissue>
    </source>
</reference>
<dbReference type="AlphaFoldDB" id="A0AAX6I9V6"/>
<accession>A0AAX6I9V6</accession>
<dbReference type="EMBL" id="JANAVB010003399">
    <property type="protein sequence ID" value="KAJ6849801.1"/>
    <property type="molecule type" value="Genomic_DNA"/>
</dbReference>
<dbReference type="Proteomes" id="UP001140949">
    <property type="component" value="Unassembled WGS sequence"/>
</dbReference>
<protein>
    <submittedName>
        <fullName evidence="1">Temperature-induced lipocalin-1</fullName>
    </submittedName>
</protein>